<dbReference type="NCBIfam" id="NF009292">
    <property type="entry name" value="PRK12651.1-3"/>
    <property type="match status" value="1"/>
</dbReference>
<gene>
    <name evidence="9" type="ORF">FO441_00270</name>
</gene>
<organism evidence="9 10">
    <name type="scientific">Salinicoccus cyprini</name>
    <dbReference type="NCBI Taxonomy" id="2493691"/>
    <lineage>
        <taxon>Bacteria</taxon>
        <taxon>Bacillati</taxon>
        <taxon>Bacillota</taxon>
        <taxon>Bacilli</taxon>
        <taxon>Bacillales</taxon>
        <taxon>Staphylococcaceae</taxon>
        <taxon>Salinicoccus</taxon>
    </lineage>
</organism>
<dbReference type="GO" id="GO:0015297">
    <property type="term" value="F:antiporter activity"/>
    <property type="evidence" value="ECO:0007669"/>
    <property type="project" value="UniProtKB-KW"/>
</dbReference>
<comment type="caution">
    <text evidence="9">The sequence shown here is derived from an EMBL/GenBank/DDBJ whole genome shotgun (WGS) entry which is preliminary data.</text>
</comment>
<evidence type="ECO:0000256" key="1">
    <source>
        <dbReference type="ARBA" id="ARBA00004651"/>
    </source>
</evidence>
<protein>
    <submittedName>
        <fullName evidence="9">Na+/H+ antiporter subunit E</fullName>
    </submittedName>
</protein>
<reference evidence="9 10" key="1">
    <citation type="submission" date="2019-07" db="EMBL/GenBank/DDBJ databases">
        <title>Salinicoccus cyprini sp. nov., isolated from gastro-intestinal tract of mirror carp, Cyprinus carpio var. specularis, collected from Gobind Sagar Reservoir, Himachal Pradesh, India.</title>
        <authorList>
            <person name="Talwar C."/>
            <person name="Singh A.K."/>
            <person name="Lal R."/>
            <person name="Negi R.K."/>
        </authorList>
    </citation>
    <scope>NUCLEOTIDE SEQUENCE [LARGE SCALE GENOMIC DNA]</scope>
    <source>
        <strain evidence="9 10">CT19</strain>
    </source>
</reference>
<sequence length="159" mass="18018">MALQILLNLALAFLWMFLSSSFSVASFFAGYLLGFAAIYMLRNFLPEAIYTKRLYAIIRLFFLFIWEMIKANIDVIKIVLSPKMDIRPGFFAYPCELEDEWSVSLLSALITLTPGTVVVAISDDRSTLYVHALNMSDKQEEIDAIKSGFENAISEVKHS</sequence>
<accession>A0A558AWW2</accession>
<dbReference type="InterPro" id="IPR002758">
    <property type="entry name" value="Cation_antiport_E"/>
</dbReference>
<keyword evidence="7 8" id="KW-0472">Membrane</keyword>
<dbReference type="PANTHER" id="PTHR34584:SF1">
    <property type="entry name" value="NA(+)_H(+) ANTIPORTER SUBUNIT E1"/>
    <property type="match status" value="1"/>
</dbReference>
<evidence type="ECO:0000256" key="6">
    <source>
        <dbReference type="ARBA" id="ARBA00022989"/>
    </source>
</evidence>
<proteinExistence type="inferred from homology"/>
<keyword evidence="6 8" id="KW-1133">Transmembrane helix</keyword>
<dbReference type="Proteomes" id="UP000315103">
    <property type="component" value="Unassembled WGS sequence"/>
</dbReference>
<name>A0A558AWW2_9STAP</name>
<dbReference type="OrthoDB" id="9800498at2"/>
<comment type="subcellular location">
    <subcellularLocation>
        <location evidence="1">Cell membrane</location>
        <topology evidence="1">Multi-pass membrane protein</topology>
    </subcellularLocation>
</comment>
<dbReference type="PANTHER" id="PTHR34584">
    <property type="entry name" value="NA(+)/H(+) ANTIPORTER SUBUNIT E1"/>
    <property type="match status" value="1"/>
</dbReference>
<dbReference type="AlphaFoldDB" id="A0A558AWW2"/>
<evidence type="ECO:0000256" key="3">
    <source>
        <dbReference type="ARBA" id="ARBA00022449"/>
    </source>
</evidence>
<evidence type="ECO:0000313" key="9">
    <source>
        <dbReference type="EMBL" id="TVT28749.1"/>
    </source>
</evidence>
<evidence type="ECO:0000256" key="5">
    <source>
        <dbReference type="ARBA" id="ARBA00022692"/>
    </source>
</evidence>
<comment type="similarity">
    <text evidence="2">Belongs to the CPA3 antiporters (TC 2.A.63) subunit E family.</text>
</comment>
<dbReference type="RefSeq" id="WP_145284102.1">
    <property type="nucleotide sequence ID" value="NZ_VMSJ01000001.1"/>
</dbReference>
<keyword evidence="4" id="KW-1003">Cell membrane</keyword>
<dbReference type="EMBL" id="VMSJ01000001">
    <property type="protein sequence ID" value="TVT28749.1"/>
    <property type="molecule type" value="Genomic_DNA"/>
</dbReference>
<feature type="transmembrane region" description="Helical" evidence="8">
    <location>
        <begin position="12"/>
        <end position="39"/>
    </location>
</feature>
<feature type="transmembrane region" description="Helical" evidence="8">
    <location>
        <begin position="60"/>
        <end position="81"/>
    </location>
</feature>
<keyword evidence="3" id="KW-0050">Antiport</keyword>
<dbReference type="GO" id="GO:0005886">
    <property type="term" value="C:plasma membrane"/>
    <property type="evidence" value="ECO:0007669"/>
    <property type="project" value="UniProtKB-SubCell"/>
</dbReference>
<dbReference type="GO" id="GO:0008324">
    <property type="term" value="F:monoatomic cation transmembrane transporter activity"/>
    <property type="evidence" value="ECO:0007669"/>
    <property type="project" value="InterPro"/>
</dbReference>
<evidence type="ECO:0000313" key="10">
    <source>
        <dbReference type="Proteomes" id="UP000315103"/>
    </source>
</evidence>
<keyword evidence="5 8" id="KW-0812">Transmembrane</keyword>
<evidence type="ECO:0000256" key="7">
    <source>
        <dbReference type="ARBA" id="ARBA00023136"/>
    </source>
</evidence>
<evidence type="ECO:0000256" key="4">
    <source>
        <dbReference type="ARBA" id="ARBA00022475"/>
    </source>
</evidence>
<dbReference type="PIRSF" id="PIRSF019239">
    <property type="entry name" value="MrpE"/>
    <property type="match status" value="1"/>
</dbReference>
<dbReference type="Pfam" id="PF01899">
    <property type="entry name" value="MNHE"/>
    <property type="match status" value="1"/>
</dbReference>
<feature type="transmembrane region" description="Helical" evidence="8">
    <location>
        <begin position="101"/>
        <end position="121"/>
    </location>
</feature>
<keyword evidence="10" id="KW-1185">Reference proteome</keyword>
<evidence type="ECO:0000256" key="2">
    <source>
        <dbReference type="ARBA" id="ARBA00006228"/>
    </source>
</evidence>
<keyword evidence="3" id="KW-0813">Transport</keyword>
<evidence type="ECO:0000256" key="8">
    <source>
        <dbReference type="SAM" id="Phobius"/>
    </source>
</evidence>